<dbReference type="RefSeq" id="XP_040660200.1">
    <property type="nucleotide sequence ID" value="XM_040799317.1"/>
</dbReference>
<reference evidence="10 11" key="1">
    <citation type="journal article" date="2016" name="Sci. Rep.">
        <title>Insights into Adaptations to a Near-Obligate Nematode Endoparasitic Lifestyle from the Finished Genome of Drechmeria coniospora.</title>
        <authorList>
            <person name="Zhang L."/>
            <person name="Zhou Z."/>
            <person name="Guo Q."/>
            <person name="Fokkens L."/>
            <person name="Miskei M."/>
            <person name="Pocsi I."/>
            <person name="Zhang W."/>
            <person name="Chen M."/>
            <person name="Wang L."/>
            <person name="Sun Y."/>
            <person name="Donzelli B.G."/>
            <person name="Gibson D.M."/>
            <person name="Nelson D.R."/>
            <person name="Luo J.G."/>
            <person name="Rep M."/>
            <person name="Liu H."/>
            <person name="Yang S."/>
            <person name="Wang J."/>
            <person name="Krasnoff S.B."/>
            <person name="Xu Y."/>
            <person name="Molnar I."/>
            <person name="Lin M."/>
        </authorList>
    </citation>
    <scope>NUCLEOTIDE SEQUENCE [LARGE SCALE GENOMIC DNA]</scope>
    <source>
        <strain evidence="10 11">ARSEF 6962</strain>
    </source>
</reference>
<accession>A0A151GUT9</accession>
<dbReference type="GeneID" id="63714629"/>
<dbReference type="PANTHER" id="PTHR37994:SF3">
    <property type="entry name" value="ER TRANSPORTER 6TM N-TERMINAL DOMAIN-CONTAINING PROTEIN"/>
    <property type="match status" value="1"/>
</dbReference>
<dbReference type="InterPro" id="IPR018823">
    <property type="entry name" value="ArAE_2_N"/>
</dbReference>
<feature type="transmembrane region" description="Helical" evidence="6">
    <location>
        <begin position="758"/>
        <end position="776"/>
    </location>
</feature>
<evidence type="ECO:0000256" key="1">
    <source>
        <dbReference type="ARBA" id="ARBA00004141"/>
    </source>
</evidence>
<dbReference type="AlphaFoldDB" id="A0A151GUT9"/>
<feature type="transmembrane region" description="Helical" evidence="6">
    <location>
        <begin position="84"/>
        <end position="104"/>
    </location>
</feature>
<evidence type="ECO:0000256" key="5">
    <source>
        <dbReference type="SAM" id="MobiDB-lite"/>
    </source>
</evidence>
<sequence>MPPTPGPDAASTPSPPPHPRRHPWKLPPWLDHFNARDLKMLLRCWTAAWVAMMLVFVGPAFDALGVATFFASLLLFIVPPATILFVYLLAAFSLMLGMCLAWAWGLLAMKAALAARPDAETAAAFHALQQQAVLRANQTGQAVAWEAVLLTDDGFMLDARVTAVYFVMCCLFIYALARLRCANAKLVLLQLFGTIAIDLFLLYGPVLPTFTPRLPVVLVKPAAVGVGLGIACCVLFFPQSSSYVVLGQMEQLLRLGDAALDLTRAGLDKEPLRLADLKAAKSRMIGVSKAIEPILAFLPLDFSRGRWNADDVKSLQPPIREAMLASLSLLDLQAASVKAAEKGEKLALWEAPRDAGAEVDIRAAGQRQLVETSDLWNALKSPEHGAMRDRALEALRDTTGDILQACSRSNELAARCINTVNTRRWIRRPSQREFDELADELEDLLATLRAARVTCVADATEAVLDSHADLFDDDGQLKHPEKLDGPLSLHGIVISMVVEERILGAALAAERLLEQILRLVRARTTHRLWLPSRLQYAVSWLFDGHLTVPISSTDDVKDPDALADDESLEEQAEELHRRLRLSRGRVRPPRHASWLSRALVGTFRWLFNPAGLYALRMVVVTVVTAIPAVIPHSAGFFYREKGIWGVITAQTCLLVYMADFTFSLVSRGLGTVLGGVMGMVAWYVGSGSGIGNPYGMGASTAVVTVILMWWRIFLPPAYMQASAMTGATFALVVGFSWDQNHIRQDGLPGLGYEAFWKRVVTVLLGFVAAAVVQLFPKPPSATKHVRRTLARTVRTLSDHYALLLSHWGHADRASPLGAAAEQLSLQVAETLLSLDETIALLRFELSFGPFDQKVLRETQEQCQHMNQSLGRLLDLATSLPRDLQDRLVERVGILDDGVIGDVMAVLGLIEQALRTASPLPERLPTPLVRRFYDSWHQQHRGAMLSRSLVRDENYRRYCVAASAYLKFLSTIDDLVLQLKAVLGECHVIHQWDREEA</sequence>
<feature type="transmembrane region" description="Helical" evidence="6">
    <location>
        <begin position="613"/>
        <end position="630"/>
    </location>
</feature>
<dbReference type="GO" id="GO:0016020">
    <property type="term" value="C:membrane"/>
    <property type="evidence" value="ECO:0007669"/>
    <property type="project" value="UniProtKB-SubCell"/>
</dbReference>
<protein>
    <recommendedName>
        <fullName evidence="12">Protein (Fungal and plant)</fullName>
    </recommendedName>
</protein>
<comment type="caution">
    <text evidence="10">The sequence shown here is derived from an EMBL/GenBank/DDBJ whole genome shotgun (WGS) entry which is preliminary data.</text>
</comment>
<comment type="subcellular location">
    <subcellularLocation>
        <location evidence="1">Membrane</location>
        <topology evidence="1">Multi-pass membrane protein</topology>
    </subcellularLocation>
</comment>
<dbReference type="InterPro" id="IPR049453">
    <property type="entry name" value="Memb_transporter_dom"/>
</dbReference>
<gene>
    <name evidence="10" type="ORF">DCS_01986</name>
</gene>
<feature type="domain" description="DUF2421" evidence="7">
    <location>
        <begin position="776"/>
        <end position="986"/>
    </location>
</feature>
<keyword evidence="11" id="KW-1185">Reference proteome</keyword>
<evidence type="ECO:0000259" key="8">
    <source>
        <dbReference type="Pfam" id="PF10337"/>
    </source>
</evidence>
<feature type="region of interest" description="Disordered" evidence="5">
    <location>
        <begin position="1"/>
        <end position="21"/>
    </location>
</feature>
<feature type="transmembrane region" description="Helical" evidence="6">
    <location>
        <begin position="718"/>
        <end position="737"/>
    </location>
</feature>
<feature type="transmembrane region" description="Helical" evidence="6">
    <location>
        <begin position="664"/>
        <end position="685"/>
    </location>
</feature>
<evidence type="ECO:0000256" key="2">
    <source>
        <dbReference type="ARBA" id="ARBA00022692"/>
    </source>
</evidence>
<feature type="domain" description="Integral membrane bound transporter" evidence="9">
    <location>
        <begin position="635"/>
        <end position="772"/>
    </location>
</feature>
<evidence type="ECO:0000259" key="7">
    <source>
        <dbReference type="Pfam" id="PF10334"/>
    </source>
</evidence>
<feature type="transmembrane region" description="Helical" evidence="6">
    <location>
        <begin position="694"/>
        <end position="712"/>
    </location>
</feature>
<feature type="transmembrane region" description="Helical" evidence="6">
    <location>
        <begin position="184"/>
        <end position="203"/>
    </location>
</feature>
<keyword evidence="4 6" id="KW-0472">Membrane</keyword>
<evidence type="ECO:0000256" key="6">
    <source>
        <dbReference type="SAM" id="Phobius"/>
    </source>
</evidence>
<proteinExistence type="predicted"/>
<dbReference type="InParanoid" id="A0A151GUT9"/>
<organism evidence="10 11">
    <name type="scientific">Drechmeria coniospora</name>
    <name type="common">Nematophagous fungus</name>
    <name type="synonym">Meria coniospora</name>
    <dbReference type="NCBI Taxonomy" id="98403"/>
    <lineage>
        <taxon>Eukaryota</taxon>
        <taxon>Fungi</taxon>
        <taxon>Dikarya</taxon>
        <taxon>Ascomycota</taxon>
        <taxon>Pezizomycotina</taxon>
        <taxon>Sordariomycetes</taxon>
        <taxon>Hypocreomycetidae</taxon>
        <taxon>Hypocreales</taxon>
        <taxon>Ophiocordycipitaceae</taxon>
        <taxon>Drechmeria</taxon>
    </lineage>
</organism>
<feature type="transmembrane region" description="Helical" evidence="6">
    <location>
        <begin position="159"/>
        <end position="177"/>
    </location>
</feature>
<dbReference type="Pfam" id="PF10337">
    <property type="entry name" value="ArAE_2_N"/>
    <property type="match status" value="1"/>
</dbReference>
<feature type="domain" description="Putative ER transporter 6TM N-terminal" evidence="8">
    <location>
        <begin position="26"/>
        <end position="467"/>
    </location>
</feature>
<feature type="transmembrane region" description="Helical" evidence="6">
    <location>
        <begin position="223"/>
        <end position="246"/>
    </location>
</feature>
<dbReference type="InterPro" id="IPR018820">
    <property type="entry name" value="BRE4-related_DUF2421"/>
</dbReference>
<dbReference type="EMBL" id="LAYC01000001">
    <property type="protein sequence ID" value="KYK60848.1"/>
    <property type="molecule type" value="Genomic_DNA"/>
</dbReference>
<evidence type="ECO:0000313" key="11">
    <source>
        <dbReference type="Proteomes" id="UP000076580"/>
    </source>
</evidence>
<dbReference type="Proteomes" id="UP000076580">
    <property type="component" value="Chromosome 01"/>
</dbReference>
<dbReference type="STRING" id="98403.A0A151GUT9"/>
<evidence type="ECO:0000313" key="10">
    <source>
        <dbReference type="EMBL" id="KYK60848.1"/>
    </source>
</evidence>
<name>A0A151GUT9_DRECN</name>
<feature type="transmembrane region" description="Helical" evidence="6">
    <location>
        <begin position="47"/>
        <end position="77"/>
    </location>
</feature>
<dbReference type="Pfam" id="PF10334">
    <property type="entry name" value="BRE4"/>
    <property type="match status" value="1"/>
</dbReference>
<keyword evidence="2 6" id="KW-0812">Transmembrane</keyword>
<dbReference type="Pfam" id="PF13515">
    <property type="entry name" value="FUSC_2"/>
    <property type="match status" value="1"/>
</dbReference>
<keyword evidence="3 6" id="KW-1133">Transmembrane helix</keyword>
<evidence type="ECO:0008006" key="12">
    <source>
        <dbReference type="Google" id="ProtNLM"/>
    </source>
</evidence>
<dbReference type="PANTHER" id="PTHR37994">
    <property type="entry name" value="ARAE_2_N DOMAIN-CONTAINING PROTEIN-RELATED"/>
    <property type="match status" value="1"/>
</dbReference>
<evidence type="ECO:0000256" key="4">
    <source>
        <dbReference type="ARBA" id="ARBA00023136"/>
    </source>
</evidence>
<evidence type="ECO:0000259" key="9">
    <source>
        <dbReference type="Pfam" id="PF13515"/>
    </source>
</evidence>
<evidence type="ECO:0000256" key="3">
    <source>
        <dbReference type="ARBA" id="ARBA00022989"/>
    </source>
</evidence>